<dbReference type="PRINTS" id="PR00039">
    <property type="entry name" value="HTHLYSR"/>
</dbReference>
<evidence type="ECO:0000256" key="4">
    <source>
        <dbReference type="ARBA" id="ARBA00023163"/>
    </source>
</evidence>
<dbReference type="CDD" id="cd05466">
    <property type="entry name" value="PBP2_LTTR_substrate"/>
    <property type="match status" value="1"/>
</dbReference>
<evidence type="ECO:0000256" key="3">
    <source>
        <dbReference type="ARBA" id="ARBA00023125"/>
    </source>
</evidence>
<feature type="domain" description="HTH lysR-type" evidence="5">
    <location>
        <begin position="3"/>
        <end position="60"/>
    </location>
</feature>
<dbReference type="InterPro" id="IPR000847">
    <property type="entry name" value="LysR_HTH_N"/>
</dbReference>
<dbReference type="GO" id="GO:0003700">
    <property type="term" value="F:DNA-binding transcription factor activity"/>
    <property type="evidence" value="ECO:0007669"/>
    <property type="project" value="InterPro"/>
</dbReference>
<dbReference type="Proteomes" id="UP000229897">
    <property type="component" value="Chromosome"/>
</dbReference>
<dbReference type="Gene3D" id="3.40.190.10">
    <property type="entry name" value="Periplasmic binding protein-like II"/>
    <property type="match status" value="2"/>
</dbReference>
<dbReference type="Pfam" id="PF00126">
    <property type="entry name" value="HTH_1"/>
    <property type="match status" value="1"/>
</dbReference>
<evidence type="ECO:0000313" key="6">
    <source>
        <dbReference type="EMBL" id="ATQ76527.1"/>
    </source>
</evidence>
<reference evidence="6" key="1">
    <citation type="submission" date="2017-10" db="EMBL/GenBank/DDBJ databases">
        <title>Massilia psychrophilum sp. nov., a novel purple-pigmented bacterium isolated from Tianshan glacier, Xinjiang Municipality, China.</title>
        <authorList>
            <person name="Wang H."/>
        </authorList>
    </citation>
    <scope>NUCLEOTIDE SEQUENCE [LARGE SCALE GENOMIC DNA]</scope>
    <source>
        <strain evidence="6">B2</strain>
    </source>
</reference>
<keyword evidence="2" id="KW-0805">Transcription regulation</keyword>
<sequence>MSLSFDDLRLLIEIVEYGSFTQAAARRRWSQPQVSQRVGALEDQVGVQLFRRHRRGAVPTEACVAFLPAARAALAALDLGLRSVQGVPALPKMGLACVPSLASMLFGPILLALAQAPMEIRCTTNHSPIIMDMLLTDRAQLGFVLRCPAIAGIELERICVSPIIAVVHRDHPLARSPACVLADIANAQLAPQFWGPQCDELIGRLHAYRTTNMPIHAIQPASAALELVLEHGFLTFMPEMAVAKQLQDGSLVKLDIADLPLWEWEVMMAWRSGKRVDASKQMVLRVVREIAAAWTPGT</sequence>
<dbReference type="PROSITE" id="PS50931">
    <property type="entry name" value="HTH_LYSR"/>
    <property type="match status" value="1"/>
</dbReference>
<organism evidence="6 7">
    <name type="scientific">Massilia violaceinigra</name>
    <dbReference type="NCBI Taxonomy" id="2045208"/>
    <lineage>
        <taxon>Bacteria</taxon>
        <taxon>Pseudomonadati</taxon>
        <taxon>Pseudomonadota</taxon>
        <taxon>Betaproteobacteria</taxon>
        <taxon>Burkholderiales</taxon>
        <taxon>Oxalobacteraceae</taxon>
        <taxon>Telluria group</taxon>
        <taxon>Massilia</taxon>
    </lineage>
</organism>
<dbReference type="InterPro" id="IPR005119">
    <property type="entry name" value="LysR_subst-bd"/>
</dbReference>
<evidence type="ECO:0000256" key="2">
    <source>
        <dbReference type="ARBA" id="ARBA00023015"/>
    </source>
</evidence>
<dbReference type="PANTHER" id="PTHR30126">
    <property type="entry name" value="HTH-TYPE TRANSCRIPTIONAL REGULATOR"/>
    <property type="match status" value="1"/>
</dbReference>
<dbReference type="KEGG" id="mass:CR152_19915"/>
<dbReference type="AlphaFoldDB" id="A0A2D2DNI4"/>
<dbReference type="SUPFAM" id="SSF46785">
    <property type="entry name" value="Winged helix' DNA-binding domain"/>
    <property type="match status" value="1"/>
</dbReference>
<dbReference type="Pfam" id="PF03466">
    <property type="entry name" value="LysR_substrate"/>
    <property type="match status" value="1"/>
</dbReference>
<dbReference type="PANTHER" id="PTHR30126:SF40">
    <property type="entry name" value="HTH-TYPE TRANSCRIPTIONAL REGULATOR GLTR"/>
    <property type="match status" value="1"/>
</dbReference>
<evidence type="ECO:0000259" key="5">
    <source>
        <dbReference type="PROSITE" id="PS50931"/>
    </source>
</evidence>
<dbReference type="EMBL" id="CP024608">
    <property type="protein sequence ID" value="ATQ76527.1"/>
    <property type="molecule type" value="Genomic_DNA"/>
</dbReference>
<dbReference type="SUPFAM" id="SSF53850">
    <property type="entry name" value="Periplasmic binding protein-like II"/>
    <property type="match status" value="1"/>
</dbReference>
<protein>
    <submittedName>
        <fullName evidence="6">LysR family transcriptional regulator</fullName>
    </submittedName>
</protein>
<dbReference type="OrthoDB" id="196624at2"/>
<keyword evidence="7" id="KW-1185">Reference proteome</keyword>
<accession>A0A2D2DNI4</accession>
<dbReference type="Gene3D" id="1.10.10.10">
    <property type="entry name" value="Winged helix-like DNA-binding domain superfamily/Winged helix DNA-binding domain"/>
    <property type="match status" value="1"/>
</dbReference>
<evidence type="ECO:0000256" key="1">
    <source>
        <dbReference type="ARBA" id="ARBA00009437"/>
    </source>
</evidence>
<evidence type="ECO:0000313" key="7">
    <source>
        <dbReference type="Proteomes" id="UP000229897"/>
    </source>
</evidence>
<keyword evidence="3" id="KW-0238">DNA-binding</keyword>
<dbReference type="GO" id="GO:0000976">
    <property type="term" value="F:transcription cis-regulatory region binding"/>
    <property type="evidence" value="ECO:0007669"/>
    <property type="project" value="TreeGrafter"/>
</dbReference>
<gene>
    <name evidence="6" type="ORF">CR152_19915</name>
</gene>
<comment type="similarity">
    <text evidence="1">Belongs to the LysR transcriptional regulatory family.</text>
</comment>
<name>A0A2D2DNI4_9BURK</name>
<proteinExistence type="inferred from homology"/>
<keyword evidence="4" id="KW-0804">Transcription</keyword>
<dbReference type="InterPro" id="IPR036388">
    <property type="entry name" value="WH-like_DNA-bd_sf"/>
</dbReference>
<dbReference type="InterPro" id="IPR036390">
    <property type="entry name" value="WH_DNA-bd_sf"/>
</dbReference>